<organism evidence="5">
    <name type="scientific">Blautia hansenii</name>
    <name type="common">Ruminococcus hansenii</name>
    <dbReference type="NCBI Taxonomy" id="1322"/>
    <lineage>
        <taxon>Bacteria</taxon>
        <taxon>Bacillati</taxon>
        <taxon>Bacillota</taxon>
        <taxon>Clostridia</taxon>
        <taxon>Lachnospirales</taxon>
        <taxon>Lachnospiraceae</taxon>
        <taxon>Blautia</taxon>
    </lineage>
</organism>
<feature type="transmembrane region" description="Helical" evidence="3">
    <location>
        <begin position="80"/>
        <end position="101"/>
    </location>
</feature>
<gene>
    <name evidence="5" type="ORF">BHLFYP23_00841</name>
</gene>
<evidence type="ECO:0000313" key="5">
    <source>
        <dbReference type="EMBL" id="VYT24799.1"/>
    </source>
</evidence>
<dbReference type="EMBL" id="CACRSY010000014">
    <property type="protein sequence ID" value="VYT24799.1"/>
    <property type="molecule type" value="Genomic_DNA"/>
</dbReference>
<reference evidence="5" key="1">
    <citation type="submission" date="2019-11" db="EMBL/GenBank/DDBJ databases">
        <authorList>
            <person name="Feng L."/>
        </authorList>
    </citation>
    <scope>NUCLEOTIDE SEQUENCE</scope>
    <source>
        <strain evidence="5">BhanseniiLFYP23</strain>
    </source>
</reference>
<name>A0A6N2V315_BLAHA</name>
<dbReference type="InterPro" id="IPR041916">
    <property type="entry name" value="Anti_sigma_zinc_sf"/>
</dbReference>
<evidence type="ECO:0000259" key="4">
    <source>
        <dbReference type="Pfam" id="PF13490"/>
    </source>
</evidence>
<evidence type="ECO:0000256" key="3">
    <source>
        <dbReference type="SAM" id="Phobius"/>
    </source>
</evidence>
<evidence type="ECO:0000256" key="1">
    <source>
        <dbReference type="ARBA" id="ARBA00024353"/>
    </source>
</evidence>
<keyword evidence="3" id="KW-1133">Transmembrane helix</keyword>
<dbReference type="InterPro" id="IPR027383">
    <property type="entry name" value="Znf_put"/>
</dbReference>
<feature type="domain" description="Putative zinc-finger" evidence="4">
    <location>
        <begin position="6"/>
        <end position="39"/>
    </location>
</feature>
<dbReference type="Gene3D" id="1.10.10.1320">
    <property type="entry name" value="Anti-sigma factor, zinc-finger domain"/>
    <property type="match status" value="1"/>
</dbReference>
<accession>A0A6N2V315</accession>
<proteinExistence type="inferred from homology"/>
<protein>
    <recommendedName>
        <fullName evidence="2">Anti-sigma-W factor RsiW</fullName>
    </recommendedName>
</protein>
<comment type="similarity">
    <text evidence="1">Belongs to the zinc-associated anti-sigma factor (ZAS) superfamily. Anti-sigma-W factor family.</text>
</comment>
<sequence>MKKITCDIIKDILPLYVDDVVSIDTRTMVEEHLAECENCKKEAEAMSKAIKIPLHKTVEKEQAEVLKNLKKTFKNKKIRISIISVLATAGVIAGVYSALVLPKIYIPYEEKDFSIEIVDGNVYANYKGTKEYDGSVTINPTKEKKVAFYLYTNPWNTYIQPLFKREKEEQLIYIGKADEMNEIYYGEFDLLSEDEKEIWENTEKIWVK</sequence>
<dbReference type="Pfam" id="PF13490">
    <property type="entry name" value="zf-HC2"/>
    <property type="match status" value="1"/>
</dbReference>
<dbReference type="AlphaFoldDB" id="A0A6N2V315"/>
<evidence type="ECO:0000256" key="2">
    <source>
        <dbReference type="ARBA" id="ARBA00024438"/>
    </source>
</evidence>
<keyword evidence="3" id="KW-0472">Membrane</keyword>
<keyword evidence="3" id="KW-0812">Transmembrane</keyword>
<dbReference type="RefSeq" id="WP_156342631.1">
    <property type="nucleotide sequence ID" value="NZ_CACRSY010000014.1"/>
</dbReference>